<dbReference type="EMBL" id="JAGEPF010000018">
    <property type="protein sequence ID" value="MBO2461579.1"/>
    <property type="molecule type" value="Genomic_DNA"/>
</dbReference>
<organism evidence="1 2">
    <name type="scientific">Actinomadura violacea</name>
    <dbReference type="NCBI Taxonomy" id="2819934"/>
    <lineage>
        <taxon>Bacteria</taxon>
        <taxon>Bacillati</taxon>
        <taxon>Actinomycetota</taxon>
        <taxon>Actinomycetes</taxon>
        <taxon>Streptosporangiales</taxon>
        <taxon>Thermomonosporaceae</taxon>
        <taxon>Actinomadura</taxon>
    </lineage>
</organism>
<comment type="caution">
    <text evidence="1">The sequence shown here is derived from an EMBL/GenBank/DDBJ whole genome shotgun (WGS) entry which is preliminary data.</text>
</comment>
<dbReference type="RefSeq" id="WP_208244935.1">
    <property type="nucleotide sequence ID" value="NZ_JAGEPF010000018.1"/>
</dbReference>
<evidence type="ECO:0000313" key="2">
    <source>
        <dbReference type="Proteomes" id="UP000680206"/>
    </source>
</evidence>
<sequence length="79" mass="8429">MGYKPTRHTEAHAVRVLPGLHVVIERTVHEVGMHLVVTRRRPVAVAFSRAAAVRVAAAFTQPAVPEPSTPPPGHLGTAP</sequence>
<name>A0ABS3RXU2_9ACTN</name>
<reference evidence="1 2" key="1">
    <citation type="submission" date="2021-03" db="EMBL/GenBank/DDBJ databases">
        <title>Actinomadura violae sp. nov., isolated from lichen in Thailand.</title>
        <authorList>
            <person name="Kanchanasin P."/>
            <person name="Saeng-In P."/>
            <person name="Phongsopitanun W."/>
            <person name="Yuki M."/>
            <person name="Kudo T."/>
            <person name="Ohkuma M."/>
            <person name="Tanasupawat S."/>
        </authorList>
    </citation>
    <scope>NUCLEOTIDE SEQUENCE [LARGE SCALE GENOMIC DNA]</scope>
    <source>
        <strain evidence="1 2">LCR2-06</strain>
    </source>
</reference>
<protein>
    <submittedName>
        <fullName evidence="1">Uncharacterized protein</fullName>
    </submittedName>
</protein>
<dbReference type="Proteomes" id="UP000680206">
    <property type="component" value="Unassembled WGS sequence"/>
</dbReference>
<proteinExistence type="predicted"/>
<accession>A0ABS3RXU2</accession>
<evidence type="ECO:0000313" key="1">
    <source>
        <dbReference type="EMBL" id="MBO2461579.1"/>
    </source>
</evidence>
<keyword evidence="2" id="KW-1185">Reference proteome</keyword>
<gene>
    <name evidence="1" type="ORF">J4709_28830</name>
</gene>